<organism evidence="1 2">
    <name type="scientific">Halobacillus litoralis</name>
    <dbReference type="NCBI Taxonomy" id="45668"/>
    <lineage>
        <taxon>Bacteria</taxon>
        <taxon>Bacillati</taxon>
        <taxon>Bacillota</taxon>
        <taxon>Bacilli</taxon>
        <taxon>Bacillales</taxon>
        <taxon>Bacillaceae</taxon>
        <taxon>Halobacillus</taxon>
    </lineage>
</organism>
<protein>
    <submittedName>
        <fullName evidence="1">Uncharacterized protein</fullName>
    </submittedName>
</protein>
<proteinExistence type="predicted"/>
<name>A0A410MGX6_9BACI</name>
<dbReference type="AlphaFoldDB" id="A0A410MGX6"/>
<gene>
    <name evidence="1" type="ORF">HLI_17805</name>
</gene>
<evidence type="ECO:0000313" key="2">
    <source>
        <dbReference type="Proteomes" id="UP000287756"/>
    </source>
</evidence>
<reference evidence="1 2" key="1">
    <citation type="submission" date="2018-01" db="EMBL/GenBank/DDBJ databases">
        <title>The whole genome sequencing and assembly of Halobacillus litoralis ERB031 strain.</title>
        <authorList>
            <person name="Lee S.-J."/>
            <person name="Park M.-K."/>
            <person name="Kim J.-Y."/>
            <person name="Lee Y.-J."/>
            <person name="Yi H."/>
            <person name="Bahn Y.-S."/>
            <person name="Kim J.F."/>
            <person name="Lee D.-W."/>
        </authorList>
    </citation>
    <scope>NUCLEOTIDE SEQUENCE [LARGE SCALE GENOMIC DNA]</scope>
    <source>
        <strain evidence="1 2">ERB 031</strain>
    </source>
</reference>
<sequence>MKKLLLFGLGTAMILVWTSVLLLFLWSPSNGDDAVGNHSLALHSPTSGKTLSEQETANFLVEIHEQTSETQTIIGKQVITKRWIDDVNEDGKLSIDTLLETLELDESESDNS</sequence>
<dbReference type="OrthoDB" id="2972449at2"/>
<accession>A0A410MGX6</accession>
<dbReference type="KEGG" id="hli:HLI_17805"/>
<dbReference type="RefSeq" id="WP_128526202.1">
    <property type="nucleotide sequence ID" value="NZ_CP026118.1"/>
</dbReference>
<dbReference type="Proteomes" id="UP000287756">
    <property type="component" value="Chromosome"/>
</dbReference>
<evidence type="ECO:0000313" key="1">
    <source>
        <dbReference type="EMBL" id="QAS53930.1"/>
    </source>
</evidence>
<dbReference type="EMBL" id="CP026118">
    <property type="protein sequence ID" value="QAS53930.1"/>
    <property type="molecule type" value="Genomic_DNA"/>
</dbReference>